<evidence type="ECO:0000313" key="4">
    <source>
        <dbReference type="Proteomes" id="UP000221734"/>
    </source>
</evidence>
<organism evidence="1">
    <name type="scientific">Kuenenia stuttgartiensis</name>
    <dbReference type="NCBI Taxonomy" id="174633"/>
    <lineage>
        <taxon>Bacteria</taxon>
        <taxon>Pseudomonadati</taxon>
        <taxon>Planctomycetota</taxon>
        <taxon>Candidatus Brocadiia</taxon>
        <taxon>Candidatus Brocadiales</taxon>
        <taxon>Candidatus Brocadiaceae</taxon>
        <taxon>Candidatus Kuenenia</taxon>
    </lineage>
</organism>
<keyword evidence="4" id="KW-1185">Reference proteome</keyword>
<dbReference type="RefSeq" id="WP_099325800.1">
    <property type="nucleotide sequence ID" value="NZ_CP049055.1"/>
</dbReference>
<dbReference type="EMBL" id="CP049055">
    <property type="protein sequence ID" value="QII10633.1"/>
    <property type="molecule type" value="Genomic_DNA"/>
</dbReference>
<reference evidence="1" key="2">
    <citation type="submission" date="2006-01" db="EMBL/GenBank/DDBJ databases">
        <authorList>
            <person name="Genoscope"/>
        </authorList>
    </citation>
    <scope>NUCLEOTIDE SEQUENCE</scope>
</reference>
<reference evidence="4" key="3">
    <citation type="submission" date="2017-10" db="EMBL/GenBank/DDBJ databases">
        <authorList>
            <person name="Frank J."/>
        </authorList>
    </citation>
    <scope>NUCLEOTIDE SEQUENCE [LARGE SCALE GENOMIC DNA]</scope>
</reference>
<dbReference type="KEGG" id="kst:KSMBR1_2691"/>
<reference evidence="2 5" key="5">
    <citation type="submission" date="2020-02" db="EMBL/GenBank/DDBJ databases">
        <title>Newly sequenced genome of strain CSTR1 showed variability in Candidatus Kuenenia stuttgartiensis genomes.</title>
        <authorList>
            <person name="Ding C."/>
            <person name="Adrian L."/>
        </authorList>
    </citation>
    <scope>NUCLEOTIDE SEQUENCE [LARGE SCALE GENOMIC DNA]</scope>
    <source>
        <strain evidence="2 5">CSTR1</strain>
    </source>
</reference>
<accession>Q1Q0G3</accession>
<evidence type="ECO:0000313" key="2">
    <source>
        <dbReference type="EMBL" id="QII10633.1"/>
    </source>
</evidence>
<dbReference type="EMBL" id="LT934425">
    <property type="protein sequence ID" value="SOH05178.1"/>
    <property type="molecule type" value="Genomic_DNA"/>
</dbReference>
<dbReference type="Proteomes" id="UP000501926">
    <property type="component" value="Chromosome"/>
</dbReference>
<evidence type="ECO:0000313" key="3">
    <source>
        <dbReference type="EMBL" id="SOH05178.1"/>
    </source>
</evidence>
<sequence length="97" mass="11347">MPYQRKSSNENIVLLGLAFDHEDNHKRITTGENFYILGGSAKTHDNLAEKVMAFNKTVKTYGKKLEDISKTEFYEIVKKIDDKNKKIFWFYPSQINL</sequence>
<dbReference type="Proteomes" id="UP000221734">
    <property type="component" value="Chromosome Kuenenia_stuttgartiensis_MBR1"/>
</dbReference>
<reference evidence="3" key="4">
    <citation type="submission" date="2017-10" db="EMBL/GenBank/DDBJ databases">
        <authorList>
            <person name="Banno H."/>
            <person name="Chua N.-H."/>
        </authorList>
    </citation>
    <scope>NUCLEOTIDE SEQUENCE [LARGE SCALE GENOMIC DNA]</scope>
    <source>
        <strain evidence="3">Kuenenia_mbr1_ru-nijmegen</strain>
    </source>
</reference>
<dbReference type="OrthoDB" id="284178at2"/>
<proteinExistence type="predicted"/>
<name>Q1Q0G3_KUEST</name>
<evidence type="ECO:0000313" key="1">
    <source>
        <dbReference type="EMBL" id="CAJ72019.1"/>
    </source>
</evidence>
<evidence type="ECO:0000313" key="5">
    <source>
        <dbReference type="Proteomes" id="UP000501926"/>
    </source>
</evidence>
<gene>
    <name evidence="2" type="ORF">KsCSTR_12540</name>
    <name evidence="3" type="ORF">KSMBR1_2691</name>
    <name evidence="1" type="ORF">kustd1274</name>
</gene>
<reference evidence="1" key="1">
    <citation type="journal article" date="2006" name="Nature">
        <title>Deciphering the evolution and metabolism of an anammox bacterium from a community genome.</title>
        <authorList>
            <person name="Strous M."/>
            <person name="Pelletier E."/>
            <person name="Mangenot S."/>
            <person name="Rattei T."/>
            <person name="Lehner A."/>
            <person name="Taylor M.W."/>
            <person name="Horn M."/>
            <person name="Daims H."/>
            <person name="Bartol-Mavel D."/>
            <person name="Wincker P."/>
            <person name="Barbe V."/>
            <person name="Fonknechten N."/>
            <person name="Vallenet D."/>
            <person name="Segurens B."/>
            <person name="Schenowitz-Truong C."/>
            <person name="Medigue C."/>
            <person name="Collingro A."/>
            <person name="Snel B."/>
            <person name="Dutilh B.E."/>
            <person name="OpDenCamp H.J.M."/>
            <person name="vanDerDrift C."/>
            <person name="Cirpus I."/>
            <person name="vanDePas-Schoonen K.T."/>
            <person name="Harhangi H.R."/>
            <person name="vanNiftrik L."/>
            <person name="Schmid M."/>
            <person name="Keltjens J."/>
            <person name="vanDeVossenberg J."/>
            <person name="Kartal B."/>
            <person name="Meier H."/>
            <person name="Frishman D."/>
            <person name="Huynen M.A."/>
            <person name="Mewes H."/>
            <person name="Weissenbach J."/>
            <person name="Jetten M.S.M."/>
            <person name="Wagner M."/>
            <person name="LePaslier D."/>
        </authorList>
    </citation>
    <scope>NUCLEOTIDE SEQUENCE</scope>
</reference>
<dbReference type="EMBL" id="CT573072">
    <property type="protein sequence ID" value="CAJ72019.1"/>
    <property type="molecule type" value="Genomic_DNA"/>
</dbReference>
<dbReference type="AlphaFoldDB" id="Q1Q0G3"/>
<protein>
    <submittedName>
        <fullName evidence="1">Uncharacterized protein</fullName>
    </submittedName>
</protein>